<comment type="caution">
    <text evidence="2">The sequence shown here is derived from an EMBL/GenBank/DDBJ whole genome shotgun (WGS) entry which is preliminary data.</text>
</comment>
<keyword evidence="3" id="KW-1185">Reference proteome</keyword>
<name>A0A8X6T5H5_NEPPI</name>
<gene>
    <name evidence="2" type="ORF">NPIL_338781</name>
</gene>
<evidence type="ECO:0000313" key="3">
    <source>
        <dbReference type="Proteomes" id="UP000887013"/>
    </source>
</evidence>
<dbReference type="OrthoDB" id="10487058at2759"/>
<dbReference type="Proteomes" id="UP000887013">
    <property type="component" value="Unassembled WGS sequence"/>
</dbReference>
<dbReference type="AlphaFoldDB" id="A0A8X6T5H5"/>
<proteinExistence type="predicted"/>
<reference evidence="2" key="1">
    <citation type="submission" date="2020-08" db="EMBL/GenBank/DDBJ databases">
        <title>Multicomponent nature underlies the extraordinary mechanical properties of spider dragline silk.</title>
        <authorList>
            <person name="Kono N."/>
            <person name="Nakamura H."/>
            <person name="Mori M."/>
            <person name="Yoshida Y."/>
            <person name="Ohtoshi R."/>
            <person name="Malay A.D."/>
            <person name="Moran D.A.P."/>
            <person name="Tomita M."/>
            <person name="Numata K."/>
            <person name="Arakawa K."/>
        </authorList>
    </citation>
    <scope>NUCLEOTIDE SEQUENCE</scope>
</reference>
<accession>A0A8X6T5H5</accession>
<feature type="region of interest" description="Disordered" evidence="1">
    <location>
        <begin position="58"/>
        <end position="82"/>
    </location>
</feature>
<protein>
    <submittedName>
        <fullName evidence="2">Uncharacterized protein</fullName>
    </submittedName>
</protein>
<organism evidence="2 3">
    <name type="scientific">Nephila pilipes</name>
    <name type="common">Giant wood spider</name>
    <name type="synonym">Nephila maculata</name>
    <dbReference type="NCBI Taxonomy" id="299642"/>
    <lineage>
        <taxon>Eukaryota</taxon>
        <taxon>Metazoa</taxon>
        <taxon>Ecdysozoa</taxon>
        <taxon>Arthropoda</taxon>
        <taxon>Chelicerata</taxon>
        <taxon>Arachnida</taxon>
        <taxon>Araneae</taxon>
        <taxon>Araneomorphae</taxon>
        <taxon>Entelegynae</taxon>
        <taxon>Araneoidea</taxon>
        <taxon>Nephilidae</taxon>
        <taxon>Nephila</taxon>
    </lineage>
</organism>
<evidence type="ECO:0000256" key="1">
    <source>
        <dbReference type="SAM" id="MobiDB-lite"/>
    </source>
</evidence>
<evidence type="ECO:0000313" key="2">
    <source>
        <dbReference type="EMBL" id="GFS78172.1"/>
    </source>
</evidence>
<dbReference type="EMBL" id="BMAW01051037">
    <property type="protein sequence ID" value="GFS78172.1"/>
    <property type="molecule type" value="Genomic_DNA"/>
</dbReference>
<sequence>MTCGNNTPKKGSLLKTSCTTIHKTCTHGSQVGKTVPVGDLVGDFIPVRFLQLHQKGIGEDLFPGHRDPDGHPTDHCNDPKPL</sequence>